<dbReference type="AlphaFoldDB" id="A0A5C6AL43"/>
<dbReference type="EMBL" id="SJPR01000001">
    <property type="protein sequence ID" value="TWU00177.1"/>
    <property type="molecule type" value="Genomic_DNA"/>
</dbReference>
<accession>A0A5C6AL43</accession>
<proteinExistence type="predicted"/>
<organism evidence="1 2">
    <name type="scientific">Botrimarina colliarenosi</name>
    <dbReference type="NCBI Taxonomy" id="2528001"/>
    <lineage>
        <taxon>Bacteria</taxon>
        <taxon>Pseudomonadati</taxon>
        <taxon>Planctomycetota</taxon>
        <taxon>Planctomycetia</taxon>
        <taxon>Pirellulales</taxon>
        <taxon>Lacipirellulaceae</taxon>
        <taxon>Botrimarina</taxon>
    </lineage>
</organism>
<protein>
    <submittedName>
        <fullName evidence="1">Uncharacterized protein</fullName>
    </submittedName>
</protein>
<reference evidence="1 2" key="1">
    <citation type="submission" date="2019-02" db="EMBL/GenBank/DDBJ databases">
        <title>Deep-cultivation of Planctomycetes and their phenomic and genomic characterization uncovers novel biology.</title>
        <authorList>
            <person name="Wiegand S."/>
            <person name="Jogler M."/>
            <person name="Boedeker C."/>
            <person name="Pinto D."/>
            <person name="Vollmers J."/>
            <person name="Rivas-Marin E."/>
            <person name="Kohn T."/>
            <person name="Peeters S.H."/>
            <person name="Heuer A."/>
            <person name="Rast P."/>
            <person name="Oberbeckmann S."/>
            <person name="Bunk B."/>
            <person name="Jeske O."/>
            <person name="Meyerdierks A."/>
            <person name="Storesund J.E."/>
            <person name="Kallscheuer N."/>
            <person name="Luecker S."/>
            <person name="Lage O.M."/>
            <person name="Pohl T."/>
            <person name="Merkel B.J."/>
            <person name="Hornburger P."/>
            <person name="Mueller R.-W."/>
            <person name="Bruemmer F."/>
            <person name="Labrenz M."/>
            <person name="Spormann A.M."/>
            <person name="Op Den Camp H."/>
            <person name="Overmann J."/>
            <person name="Amann R."/>
            <person name="Jetten M.S.M."/>
            <person name="Mascher T."/>
            <person name="Medema M.H."/>
            <person name="Devos D.P."/>
            <person name="Kaster A.-K."/>
            <person name="Ovreas L."/>
            <person name="Rohde M."/>
            <person name="Galperin M.Y."/>
            <person name="Jogler C."/>
        </authorList>
    </citation>
    <scope>NUCLEOTIDE SEQUENCE [LARGE SCALE GENOMIC DNA]</scope>
    <source>
        <strain evidence="1 2">Pla108</strain>
    </source>
</reference>
<dbReference type="RefSeq" id="WP_197526270.1">
    <property type="nucleotide sequence ID" value="NZ_SJPR01000001.1"/>
</dbReference>
<dbReference type="Proteomes" id="UP000317421">
    <property type="component" value="Unassembled WGS sequence"/>
</dbReference>
<evidence type="ECO:0000313" key="1">
    <source>
        <dbReference type="EMBL" id="TWU00177.1"/>
    </source>
</evidence>
<evidence type="ECO:0000313" key="2">
    <source>
        <dbReference type="Proteomes" id="UP000317421"/>
    </source>
</evidence>
<sequence>MLRSKKNLLKRSFAVIAMLAIGGLVTLGGASEAQARHGCGGYGYGGGYGGGGYGHHVSHYGGYGGGYGRSAVIVAPGYGYGGGYGYRGGYGVGYGSYYGGRGVSIGFGF</sequence>
<name>A0A5C6AL43_9BACT</name>
<comment type="caution">
    <text evidence="1">The sequence shown here is derived from an EMBL/GenBank/DDBJ whole genome shotgun (WGS) entry which is preliminary data.</text>
</comment>
<keyword evidence="2" id="KW-1185">Reference proteome</keyword>
<gene>
    <name evidence="1" type="ORF">Pla108_11220</name>
</gene>